<protein>
    <submittedName>
        <fullName evidence="2">Uncharacterized protein</fullName>
    </submittedName>
</protein>
<sequence length="277" mass="30694">MAVVGRDRIDVEKFGKDIEVNPDPRARLMYYVHSMCTVLDLKDADPDINRLTKYWSFRLTEDEKQRLIILGYLLNPTFLLGKCIFLDDELCGKNANDFFKLSAVQNRFLVTSDIVIGGTKRTVHKIMACRKYWLDIYWVDAMKQLVGKDMDELPSQTPQRPSTGQAVRGQGQRIRVITVSSDRQTRQTGTTIQSTAVVRRPATATPTSGAIEAGTPIQSTAVVRRPATATPTSTARQAGTPIQSTAVLRRPATATPSSTATEQTARSESSNEKCAIQ</sequence>
<comment type="caution">
    <text evidence="2">The sequence shown here is derived from an EMBL/GenBank/DDBJ whole genome shotgun (WGS) entry which is preliminary data.</text>
</comment>
<keyword evidence="3" id="KW-1185">Reference proteome</keyword>
<feature type="region of interest" description="Disordered" evidence="1">
    <location>
        <begin position="224"/>
        <end position="277"/>
    </location>
</feature>
<evidence type="ECO:0000313" key="2">
    <source>
        <dbReference type="EMBL" id="KAL3863089.1"/>
    </source>
</evidence>
<feature type="compositionally biased region" description="Low complexity" evidence="1">
    <location>
        <begin position="224"/>
        <end position="238"/>
    </location>
</feature>
<evidence type="ECO:0000313" key="3">
    <source>
        <dbReference type="Proteomes" id="UP001634394"/>
    </source>
</evidence>
<accession>A0ABD3VNA9</accession>
<organism evidence="2 3">
    <name type="scientific">Sinanodonta woodiana</name>
    <name type="common">Chinese pond mussel</name>
    <name type="synonym">Anodonta woodiana</name>
    <dbReference type="NCBI Taxonomy" id="1069815"/>
    <lineage>
        <taxon>Eukaryota</taxon>
        <taxon>Metazoa</taxon>
        <taxon>Spiralia</taxon>
        <taxon>Lophotrochozoa</taxon>
        <taxon>Mollusca</taxon>
        <taxon>Bivalvia</taxon>
        <taxon>Autobranchia</taxon>
        <taxon>Heteroconchia</taxon>
        <taxon>Palaeoheterodonta</taxon>
        <taxon>Unionida</taxon>
        <taxon>Unionoidea</taxon>
        <taxon>Unionidae</taxon>
        <taxon>Unioninae</taxon>
        <taxon>Sinanodonta</taxon>
    </lineage>
</organism>
<name>A0ABD3VNA9_SINWO</name>
<feature type="region of interest" description="Disordered" evidence="1">
    <location>
        <begin position="151"/>
        <end position="171"/>
    </location>
</feature>
<gene>
    <name evidence="2" type="ORF">ACJMK2_004865</name>
</gene>
<feature type="compositionally biased region" description="Low complexity" evidence="1">
    <location>
        <begin position="251"/>
        <end position="261"/>
    </location>
</feature>
<feature type="compositionally biased region" description="Polar residues" evidence="1">
    <location>
        <begin position="154"/>
        <end position="165"/>
    </location>
</feature>
<proteinExistence type="predicted"/>
<dbReference type="EMBL" id="JBJQND010000010">
    <property type="protein sequence ID" value="KAL3863089.1"/>
    <property type="molecule type" value="Genomic_DNA"/>
</dbReference>
<dbReference type="Proteomes" id="UP001634394">
    <property type="component" value="Unassembled WGS sequence"/>
</dbReference>
<dbReference type="AlphaFoldDB" id="A0ABD3VNA9"/>
<reference evidence="2 3" key="1">
    <citation type="submission" date="2024-11" db="EMBL/GenBank/DDBJ databases">
        <title>Chromosome-level genome assembly of the freshwater bivalve Anodonta woodiana.</title>
        <authorList>
            <person name="Chen X."/>
        </authorList>
    </citation>
    <scope>NUCLEOTIDE SEQUENCE [LARGE SCALE GENOMIC DNA]</scope>
    <source>
        <strain evidence="2">MN2024</strain>
        <tissue evidence="2">Gills</tissue>
    </source>
</reference>
<evidence type="ECO:0000256" key="1">
    <source>
        <dbReference type="SAM" id="MobiDB-lite"/>
    </source>
</evidence>